<reference evidence="3" key="2">
    <citation type="submission" date="2025-09" db="UniProtKB">
        <authorList>
            <consortium name="Ensembl"/>
        </authorList>
    </citation>
    <scope>IDENTIFICATION</scope>
</reference>
<feature type="compositionally biased region" description="Low complexity" evidence="1">
    <location>
        <begin position="352"/>
        <end position="366"/>
    </location>
</feature>
<feature type="compositionally biased region" description="Polar residues" evidence="1">
    <location>
        <begin position="261"/>
        <end position="272"/>
    </location>
</feature>
<dbReference type="AlphaFoldDB" id="A0A8C6RXC2"/>
<reference evidence="3" key="1">
    <citation type="submission" date="2025-08" db="UniProtKB">
        <authorList>
            <consortium name="Ensembl"/>
        </authorList>
    </citation>
    <scope>IDENTIFICATION</scope>
</reference>
<dbReference type="OMA" id="DISLEDX"/>
<evidence type="ECO:0000259" key="2">
    <source>
        <dbReference type="Pfam" id="PF15391"/>
    </source>
</evidence>
<feature type="region of interest" description="Disordered" evidence="1">
    <location>
        <begin position="35"/>
        <end position="67"/>
    </location>
</feature>
<feature type="compositionally biased region" description="Basic and acidic residues" evidence="1">
    <location>
        <begin position="155"/>
        <end position="170"/>
    </location>
</feature>
<protein>
    <submittedName>
        <fullName evidence="3">RIKEN cDNA 1700030K09 gene</fullName>
    </submittedName>
</protein>
<proteinExistence type="predicted"/>
<keyword evidence="4" id="KW-1185">Reference proteome</keyword>
<feature type="compositionally biased region" description="Polar residues" evidence="1">
    <location>
        <begin position="54"/>
        <end position="67"/>
    </location>
</feature>
<dbReference type="PANTHER" id="PTHR22409">
    <property type="entry name" value="CHROMOSOME 19 OPEN READING FRAME 44"/>
    <property type="match status" value="1"/>
</dbReference>
<dbReference type="Pfam" id="PF15391">
    <property type="entry name" value="DUF4614"/>
    <property type="match status" value="1"/>
</dbReference>
<dbReference type="GeneTree" id="ENSGT00390000002505"/>
<evidence type="ECO:0000313" key="3">
    <source>
        <dbReference type="Ensembl" id="ENSNGAP00000024286.1"/>
    </source>
</evidence>
<name>A0A8C6RXC2_NANGA</name>
<dbReference type="InterPro" id="IPR027884">
    <property type="entry name" value="DUF4614"/>
</dbReference>
<feature type="domain" description="DUF4614" evidence="2">
    <location>
        <begin position="412"/>
        <end position="580"/>
    </location>
</feature>
<accession>A0A8C6RXC2</accession>
<feature type="region of interest" description="Disordered" evidence="1">
    <location>
        <begin position="250"/>
        <end position="272"/>
    </location>
</feature>
<dbReference type="Proteomes" id="UP000694381">
    <property type="component" value="Unassembled WGS sequence"/>
</dbReference>
<sequence>MASTRKPSGSPHGIFSFSDMFLEDLKVEEIRNLHAKSLPKISREDSVPGRGPRWTSSGRGPPTSSKTRANAALMKLAQIETKILSRRKVPMTLSDTESDSKTTDEGLLKRTDAVAAPLSSQHSHRTFQKQVCETPVAKSDGQNGKASRFLKKKKLPIEDRSLRAPDETEKNLQVPGQKEPAGKFEEMKRSLGSWMESSTDKDRCRNQELSSTQVSRCDHGKPFLDQTLTQPALCLLSADRSTQGTLQSIGHRTLFPPTHNAGDTASLTPSPSISDDFSKSAFSRMGCIQLASSLSRSKAGGPSKELVSEASDDSLHDFRVNILSIDDLAPAKWEKSNMEQKEESAGRERLSGRSSLPLSPAQPLSSTFQGTAASVEEDLATENDISEHMGASSASSVQTHRTPMTHMASMVYTEDFEQSSSPSAFEKSLDRTLDTLSQFSSSLKADLCPSRPPLARTKWGRGMTRVVKETAVQTLDPAFAYQWTKAGSMATMGPVLGGAYVDPVPVASHVVSADAIEALTAYSPAALALNDMLKQQLSLTQQFIEASRQLHVALLQSLDEDSFHYHTLEEAREYIRCHRPMPLTMEAALQEVKEELQVLPCE</sequence>
<gene>
    <name evidence="3" type="primary">CUNH19orf44</name>
</gene>
<dbReference type="Ensembl" id="ENSNGAT00000029992.1">
    <property type="protein sequence ID" value="ENSNGAP00000024286.1"/>
    <property type="gene ID" value="ENSNGAG00000022589.1"/>
</dbReference>
<organism evidence="3 4">
    <name type="scientific">Nannospalax galili</name>
    <name type="common">Northern Israeli blind subterranean mole rat</name>
    <name type="synonym">Spalax galili</name>
    <dbReference type="NCBI Taxonomy" id="1026970"/>
    <lineage>
        <taxon>Eukaryota</taxon>
        <taxon>Metazoa</taxon>
        <taxon>Chordata</taxon>
        <taxon>Craniata</taxon>
        <taxon>Vertebrata</taxon>
        <taxon>Euteleostomi</taxon>
        <taxon>Mammalia</taxon>
        <taxon>Eutheria</taxon>
        <taxon>Euarchontoglires</taxon>
        <taxon>Glires</taxon>
        <taxon>Rodentia</taxon>
        <taxon>Myomorpha</taxon>
        <taxon>Muroidea</taxon>
        <taxon>Spalacidae</taxon>
        <taxon>Spalacinae</taxon>
        <taxon>Nannospalax</taxon>
    </lineage>
</organism>
<dbReference type="InterPro" id="IPR040120">
    <property type="entry name" value="C19orf44-like"/>
</dbReference>
<dbReference type="PANTHER" id="PTHR22409:SF2">
    <property type="entry name" value="CHROMOSOME 19 OPEN READING FRAME 44"/>
    <property type="match status" value="1"/>
</dbReference>
<feature type="region of interest" description="Disordered" evidence="1">
    <location>
        <begin position="334"/>
        <end position="373"/>
    </location>
</feature>
<feature type="compositionally biased region" description="Basic and acidic residues" evidence="1">
    <location>
        <begin position="334"/>
        <end position="351"/>
    </location>
</feature>
<feature type="region of interest" description="Disordered" evidence="1">
    <location>
        <begin position="135"/>
        <end position="182"/>
    </location>
</feature>
<evidence type="ECO:0000313" key="4">
    <source>
        <dbReference type="Proteomes" id="UP000694381"/>
    </source>
</evidence>
<evidence type="ECO:0000256" key="1">
    <source>
        <dbReference type="SAM" id="MobiDB-lite"/>
    </source>
</evidence>